<evidence type="ECO:0000313" key="11">
    <source>
        <dbReference type="EMBL" id="GAI91791.1"/>
    </source>
</evidence>
<dbReference type="EMBL" id="BARW01020454">
    <property type="protein sequence ID" value="GAI91791.1"/>
    <property type="molecule type" value="Genomic_DNA"/>
</dbReference>
<evidence type="ECO:0000256" key="6">
    <source>
        <dbReference type="ARBA" id="ARBA00022679"/>
    </source>
</evidence>
<keyword evidence="5" id="KW-0028">Amino-acid biosynthesis</keyword>
<sequence>MSKAYGICGLRLGYLLTANQDLAAAVRNEVPIWNINGFAEAFLRLLPRYRRDFIESCQKVRSDRDDLYRSLVSIPGMTAYKPDTNFVFCRLPDEALSGPEVTRRLFIEHDIYIKHCAGKPLPEPDRYLRIASRTKPEN</sequence>
<name>X1TKA2_9ZZZZ</name>
<dbReference type="InterPro" id="IPR015422">
    <property type="entry name" value="PyrdxlP-dep_Trfase_small"/>
</dbReference>
<dbReference type="PANTHER" id="PTHR43643">
    <property type="entry name" value="HISTIDINOL-PHOSPHATE AMINOTRANSFERASE 2"/>
    <property type="match status" value="1"/>
</dbReference>
<dbReference type="GO" id="GO:0000105">
    <property type="term" value="P:L-histidine biosynthetic process"/>
    <property type="evidence" value="ECO:0007669"/>
    <property type="project" value="UniProtKB-KW"/>
</dbReference>
<comment type="similarity">
    <text evidence="2">Belongs to the class-II pyridoxal-phosphate-dependent aminotransferase family. Histidinol-phosphate aminotransferase subfamily.</text>
</comment>
<evidence type="ECO:0000256" key="7">
    <source>
        <dbReference type="ARBA" id="ARBA00022898"/>
    </source>
</evidence>
<keyword evidence="6" id="KW-0808">Transferase</keyword>
<evidence type="ECO:0000256" key="8">
    <source>
        <dbReference type="ARBA" id="ARBA00023102"/>
    </source>
</evidence>
<accession>X1TKA2</accession>
<protein>
    <recommendedName>
        <fullName evidence="3">histidinol-phosphate transaminase</fullName>
        <ecNumber evidence="3">2.6.1.9</ecNumber>
    </recommendedName>
</protein>
<evidence type="ECO:0000256" key="5">
    <source>
        <dbReference type="ARBA" id="ARBA00022605"/>
    </source>
</evidence>
<dbReference type="Gene3D" id="3.90.1150.10">
    <property type="entry name" value="Aspartate Aminotransferase, domain 1"/>
    <property type="match status" value="1"/>
</dbReference>
<keyword evidence="7" id="KW-0663">Pyridoxal phosphate</keyword>
<evidence type="ECO:0000256" key="9">
    <source>
        <dbReference type="ARBA" id="ARBA00047481"/>
    </source>
</evidence>
<evidence type="ECO:0000256" key="1">
    <source>
        <dbReference type="ARBA" id="ARBA00005011"/>
    </source>
</evidence>
<gene>
    <name evidence="11" type="ORF">S12H4_34554</name>
</gene>
<dbReference type="GO" id="GO:0030170">
    <property type="term" value="F:pyridoxal phosphate binding"/>
    <property type="evidence" value="ECO:0007669"/>
    <property type="project" value="InterPro"/>
</dbReference>
<feature type="domain" description="Aminotransferase class I/classII large" evidence="10">
    <location>
        <begin position="1"/>
        <end position="131"/>
    </location>
</feature>
<dbReference type="AlphaFoldDB" id="X1TKA2"/>
<reference evidence="11" key="1">
    <citation type="journal article" date="2014" name="Front. Microbiol.">
        <title>High frequency of phylogenetically diverse reductive dehalogenase-homologous genes in deep subseafloor sedimentary metagenomes.</title>
        <authorList>
            <person name="Kawai M."/>
            <person name="Futagami T."/>
            <person name="Toyoda A."/>
            <person name="Takaki Y."/>
            <person name="Nishi S."/>
            <person name="Hori S."/>
            <person name="Arai W."/>
            <person name="Tsubouchi T."/>
            <person name="Morono Y."/>
            <person name="Uchiyama I."/>
            <person name="Ito T."/>
            <person name="Fujiyama A."/>
            <person name="Inagaki F."/>
            <person name="Takami H."/>
        </authorList>
    </citation>
    <scope>NUCLEOTIDE SEQUENCE</scope>
    <source>
        <strain evidence="11">Expedition CK06-06</strain>
    </source>
</reference>
<organism evidence="11">
    <name type="scientific">marine sediment metagenome</name>
    <dbReference type="NCBI Taxonomy" id="412755"/>
    <lineage>
        <taxon>unclassified sequences</taxon>
        <taxon>metagenomes</taxon>
        <taxon>ecological metagenomes</taxon>
    </lineage>
</organism>
<evidence type="ECO:0000256" key="3">
    <source>
        <dbReference type="ARBA" id="ARBA00012748"/>
    </source>
</evidence>
<dbReference type="GO" id="GO:0004400">
    <property type="term" value="F:histidinol-phosphate transaminase activity"/>
    <property type="evidence" value="ECO:0007669"/>
    <property type="project" value="UniProtKB-EC"/>
</dbReference>
<dbReference type="InterPro" id="IPR015424">
    <property type="entry name" value="PyrdxlP-dep_Trfase"/>
</dbReference>
<comment type="caution">
    <text evidence="11">The sequence shown here is derived from an EMBL/GenBank/DDBJ whole genome shotgun (WGS) entry which is preliminary data.</text>
</comment>
<dbReference type="EC" id="2.6.1.9" evidence="3"/>
<comment type="catalytic activity">
    <reaction evidence="9">
        <text>L-histidinol phosphate + 2-oxoglutarate = 3-(imidazol-4-yl)-2-oxopropyl phosphate + L-glutamate</text>
        <dbReference type="Rhea" id="RHEA:23744"/>
        <dbReference type="ChEBI" id="CHEBI:16810"/>
        <dbReference type="ChEBI" id="CHEBI:29985"/>
        <dbReference type="ChEBI" id="CHEBI:57766"/>
        <dbReference type="ChEBI" id="CHEBI:57980"/>
        <dbReference type="EC" id="2.6.1.9"/>
    </reaction>
</comment>
<evidence type="ECO:0000256" key="2">
    <source>
        <dbReference type="ARBA" id="ARBA00007970"/>
    </source>
</evidence>
<dbReference type="InterPro" id="IPR015421">
    <property type="entry name" value="PyrdxlP-dep_Trfase_major"/>
</dbReference>
<dbReference type="SUPFAM" id="SSF53383">
    <property type="entry name" value="PLP-dependent transferases"/>
    <property type="match status" value="1"/>
</dbReference>
<evidence type="ECO:0000256" key="4">
    <source>
        <dbReference type="ARBA" id="ARBA00022576"/>
    </source>
</evidence>
<proteinExistence type="inferred from homology"/>
<keyword evidence="8" id="KW-0368">Histidine biosynthesis</keyword>
<dbReference type="InterPro" id="IPR050106">
    <property type="entry name" value="HistidinolP_aminotransfase"/>
</dbReference>
<dbReference type="Gene3D" id="3.40.640.10">
    <property type="entry name" value="Type I PLP-dependent aspartate aminotransferase-like (Major domain)"/>
    <property type="match status" value="1"/>
</dbReference>
<keyword evidence="4" id="KW-0032">Aminotransferase</keyword>
<feature type="non-terminal residue" evidence="11">
    <location>
        <position position="138"/>
    </location>
</feature>
<dbReference type="PANTHER" id="PTHR43643:SF6">
    <property type="entry name" value="HISTIDINOL-PHOSPHATE AMINOTRANSFERASE"/>
    <property type="match status" value="1"/>
</dbReference>
<evidence type="ECO:0000259" key="10">
    <source>
        <dbReference type="Pfam" id="PF00155"/>
    </source>
</evidence>
<dbReference type="Pfam" id="PF00155">
    <property type="entry name" value="Aminotran_1_2"/>
    <property type="match status" value="1"/>
</dbReference>
<comment type="pathway">
    <text evidence="1">Amino-acid biosynthesis; L-histidine biosynthesis; L-histidine from 5-phospho-alpha-D-ribose 1-diphosphate: step 7/9.</text>
</comment>
<dbReference type="InterPro" id="IPR004839">
    <property type="entry name" value="Aminotransferase_I/II_large"/>
</dbReference>